<organism evidence="2 3">
    <name type="scientific">Engystomops pustulosus</name>
    <name type="common">Tungara frog</name>
    <name type="synonym">Physalaemus pustulosus</name>
    <dbReference type="NCBI Taxonomy" id="76066"/>
    <lineage>
        <taxon>Eukaryota</taxon>
        <taxon>Metazoa</taxon>
        <taxon>Chordata</taxon>
        <taxon>Craniata</taxon>
        <taxon>Vertebrata</taxon>
        <taxon>Euteleostomi</taxon>
        <taxon>Amphibia</taxon>
        <taxon>Batrachia</taxon>
        <taxon>Anura</taxon>
        <taxon>Neobatrachia</taxon>
        <taxon>Hyloidea</taxon>
        <taxon>Leptodactylidae</taxon>
        <taxon>Leiuperinae</taxon>
        <taxon>Engystomops</taxon>
    </lineage>
</organism>
<dbReference type="EMBL" id="WNYA01000006">
    <property type="protein sequence ID" value="KAG8569951.1"/>
    <property type="molecule type" value="Genomic_DNA"/>
</dbReference>
<reference evidence="2" key="1">
    <citation type="thesis" date="2020" institute="ProQuest LLC" country="789 East Eisenhower Parkway, Ann Arbor, MI, USA">
        <title>Comparative Genomics and Chromosome Evolution.</title>
        <authorList>
            <person name="Mudd A.B."/>
        </authorList>
    </citation>
    <scope>NUCLEOTIDE SEQUENCE</scope>
    <source>
        <strain evidence="2">237g6f4</strain>
        <tissue evidence="2">Blood</tissue>
    </source>
</reference>
<evidence type="ECO:0000313" key="2">
    <source>
        <dbReference type="EMBL" id="KAG8569951.1"/>
    </source>
</evidence>
<feature type="transmembrane region" description="Helical" evidence="1">
    <location>
        <begin position="48"/>
        <end position="68"/>
    </location>
</feature>
<comment type="caution">
    <text evidence="2">The sequence shown here is derived from an EMBL/GenBank/DDBJ whole genome shotgun (WGS) entry which is preliminary data.</text>
</comment>
<keyword evidence="3" id="KW-1185">Reference proteome</keyword>
<keyword evidence="1" id="KW-0472">Membrane</keyword>
<dbReference type="Proteomes" id="UP000824782">
    <property type="component" value="Unassembled WGS sequence"/>
</dbReference>
<keyword evidence="1" id="KW-1133">Transmembrane helix</keyword>
<protein>
    <submittedName>
        <fullName evidence="2">Uncharacterized protein</fullName>
    </submittedName>
</protein>
<dbReference type="AlphaFoldDB" id="A0AAV7BBI5"/>
<accession>A0AAV7BBI5</accession>
<gene>
    <name evidence="2" type="ORF">GDO81_014610</name>
</gene>
<evidence type="ECO:0000256" key="1">
    <source>
        <dbReference type="SAM" id="Phobius"/>
    </source>
</evidence>
<proteinExistence type="predicted"/>
<name>A0AAV7BBI5_ENGPU</name>
<sequence>MDRDIQLWGAHPLCWGRRFPGTTLYTCPVPLHPSGYIHTHRCCCAPQILLLSVLLTSAYVYSPSFLLLDSVLYLPSLL</sequence>
<keyword evidence="1" id="KW-0812">Transmembrane</keyword>
<evidence type="ECO:0000313" key="3">
    <source>
        <dbReference type="Proteomes" id="UP000824782"/>
    </source>
</evidence>